<feature type="domain" description="PDZ" evidence="4">
    <location>
        <begin position="364"/>
        <end position="445"/>
    </location>
</feature>
<keyword evidence="3" id="KW-0378">Hydrolase</keyword>
<reference evidence="5 6" key="1">
    <citation type="journal article" date="2016" name="Nat. Commun.">
        <title>Thousands of microbial genomes shed light on interconnected biogeochemical processes in an aquifer system.</title>
        <authorList>
            <person name="Anantharaman K."/>
            <person name="Brown C.T."/>
            <person name="Hug L.A."/>
            <person name="Sharon I."/>
            <person name="Castelle C.J."/>
            <person name="Probst A.J."/>
            <person name="Thomas B.C."/>
            <person name="Singh A."/>
            <person name="Wilkins M.J."/>
            <person name="Karaoz U."/>
            <person name="Brodie E.L."/>
            <person name="Williams K.H."/>
            <person name="Hubbard S.S."/>
            <person name="Banfield J.F."/>
        </authorList>
    </citation>
    <scope>NUCLEOTIDE SEQUENCE [LARGE SCALE GENOMIC DNA]</scope>
    <source>
        <strain evidence="6">RIFCSPLOWO2_12_FULL_64_10</strain>
    </source>
</reference>
<evidence type="ECO:0000259" key="4">
    <source>
        <dbReference type="PROSITE" id="PS50106"/>
    </source>
</evidence>
<dbReference type="PROSITE" id="PS50106">
    <property type="entry name" value="PDZ"/>
    <property type="match status" value="2"/>
</dbReference>
<evidence type="ECO:0000313" key="6">
    <source>
        <dbReference type="Proteomes" id="UP000178606"/>
    </source>
</evidence>
<dbReference type="EMBL" id="MFKF01000287">
    <property type="protein sequence ID" value="OGG46707.1"/>
    <property type="molecule type" value="Genomic_DNA"/>
</dbReference>
<evidence type="ECO:0000313" key="5">
    <source>
        <dbReference type="EMBL" id="OGG46707.1"/>
    </source>
</evidence>
<dbReference type="InterPro" id="IPR001940">
    <property type="entry name" value="Peptidase_S1C"/>
</dbReference>
<dbReference type="Pfam" id="PF13365">
    <property type="entry name" value="Trypsin_2"/>
    <property type="match status" value="1"/>
</dbReference>
<dbReference type="Gene3D" id="2.40.10.120">
    <property type="match status" value="1"/>
</dbReference>
<dbReference type="InterPro" id="IPR036034">
    <property type="entry name" value="PDZ_sf"/>
</dbReference>
<dbReference type="SUPFAM" id="SSF50494">
    <property type="entry name" value="Trypsin-like serine proteases"/>
    <property type="match status" value="1"/>
</dbReference>
<dbReference type="PRINTS" id="PR00834">
    <property type="entry name" value="PROTEASES2C"/>
</dbReference>
<dbReference type="Pfam" id="PF17820">
    <property type="entry name" value="PDZ_6"/>
    <property type="match status" value="1"/>
</dbReference>
<proteinExistence type="inferred from homology"/>
<name>A0A1F6CCJ5_HANXR</name>
<dbReference type="SMART" id="SM00228">
    <property type="entry name" value="PDZ"/>
    <property type="match status" value="2"/>
</dbReference>
<dbReference type="InterPro" id="IPR041489">
    <property type="entry name" value="PDZ_6"/>
</dbReference>
<organism evidence="5 6">
    <name type="scientific">Handelsmanbacteria sp. (strain RIFCSPLOWO2_12_FULL_64_10)</name>
    <dbReference type="NCBI Taxonomy" id="1817868"/>
    <lineage>
        <taxon>Bacteria</taxon>
        <taxon>Candidatus Handelsmaniibacteriota</taxon>
    </lineage>
</organism>
<dbReference type="AlphaFoldDB" id="A0A1F6CCJ5"/>
<keyword evidence="2" id="KW-0645">Protease</keyword>
<evidence type="ECO:0000256" key="3">
    <source>
        <dbReference type="ARBA" id="ARBA00022801"/>
    </source>
</evidence>
<dbReference type="GO" id="GO:0004252">
    <property type="term" value="F:serine-type endopeptidase activity"/>
    <property type="evidence" value="ECO:0007669"/>
    <property type="project" value="InterPro"/>
</dbReference>
<dbReference type="PANTHER" id="PTHR22939">
    <property type="entry name" value="SERINE PROTEASE FAMILY S1C HTRA-RELATED"/>
    <property type="match status" value="1"/>
</dbReference>
<dbReference type="Pfam" id="PF13180">
    <property type="entry name" value="PDZ_2"/>
    <property type="match status" value="1"/>
</dbReference>
<protein>
    <recommendedName>
        <fullName evidence="4">PDZ domain-containing protein</fullName>
    </recommendedName>
</protein>
<evidence type="ECO:0000256" key="1">
    <source>
        <dbReference type="ARBA" id="ARBA00010541"/>
    </source>
</evidence>
<dbReference type="SUPFAM" id="SSF50156">
    <property type="entry name" value="PDZ domain-like"/>
    <property type="match status" value="2"/>
</dbReference>
<accession>A0A1F6CCJ5</accession>
<dbReference type="Proteomes" id="UP000178606">
    <property type="component" value="Unassembled WGS sequence"/>
</dbReference>
<evidence type="ECO:0000256" key="2">
    <source>
        <dbReference type="ARBA" id="ARBA00022670"/>
    </source>
</evidence>
<comment type="similarity">
    <text evidence="1">Belongs to the peptidase S1C family.</text>
</comment>
<gene>
    <name evidence="5" type="ORF">A3F84_20300</name>
</gene>
<dbReference type="PANTHER" id="PTHR22939:SF129">
    <property type="entry name" value="SERINE PROTEASE HTRA2, MITOCHONDRIAL"/>
    <property type="match status" value="1"/>
</dbReference>
<dbReference type="InterPro" id="IPR009003">
    <property type="entry name" value="Peptidase_S1_PA"/>
</dbReference>
<dbReference type="GO" id="GO:0006508">
    <property type="term" value="P:proteolysis"/>
    <property type="evidence" value="ECO:0007669"/>
    <property type="project" value="UniProtKB-KW"/>
</dbReference>
<feature type="domain" description="PDZ" evidence="4">
    <location>
        <begin position="246"/>
        <end position="306"/>
    </location>
</feature>
<dbReference type="Gene3D" id="2.30.42.10">
    <property type="match status" value="2"/>
</dbReference>
<comment type="caution">
    <text evidence="5">The sequence shown here is derived from an EMBL/GenBank/DDBJ whole genome shotgun (WGS) entry which is preliminary data.</text>
</comment>
<dbReference type="InterPro" id="IPR001478">
    <property type="entry name" value="PDZ"/>
</dbReference>
<sequence length="458" mass="48882">MGISAVGAQTPSRGALSDGEMLTGPFIAVAEHLRPTVVSISVRKSRDADNFWDPERGSVKRQRSAPPQFGSGVILSADGYVLTNNHVIDRASTIRVTLSDNTEYSARIVGQDPETDIALIRLLTNARLRDDQIAQMGDSDALRVGEWVVAIGNPFGFQRTVSAGVVSAKGRLLEEIEGGTPSFQDFIQTDASINPGNSGGPLANLRGQVVGINTAYRPSGVGVGFAIPISLASKVAKELRETGHVTRGFLGVHPQELTADLAEARGAEPGRGVLAGDVQKGSPADQGGIRRGDVILEVGGQRVRDVVGYLRAVADLRPGARTPIGILRDGRPMTLSCVIRMRPPPPPQDREEAEAGFSREKLWMGLVVHDRGTIEARRANDEADEGVVVTYVAPGSASEEKGIGLGDAILEVEGARVSTVTDYQSLSRRLEGRGRPVLVLIRKKGEEVTTFVALRERN</sequence>